<reference evidence="1" key="1">
    <citation type="submission" date="2014-11" db="EMBL/GenBank/DDBJ databases">
        <authorList>
            <person name="Amaro Gonzalez C."/>
        </authorList>
    </citation>
    <scope>NUCLEOTIDE SEQUENCE</scope>
</reference>
<dbReference type="AlphaFoldDB" id="A0A0E9SR86"/>
<sequence>MSLCFDMFVHRSSIAPSLPSAAERSSARRAGC</sequence>
<protein>
    <submittedName>
        <fullName evidence="1">Uncharacterized protein</fullName>
    </submittedName>
</protein>
<proteinExistence type="predicted"/>
<accession>A0A0E9SR86</accession>
<organism evidence="1">
    <name type="scientific">Anguilla anguilla</name>
    <name type="common">European freshwater eel</name>
    <name type="synonym">Muraena anguilla</name>
    <dbReference type="NCBI Taxonomy" id="7936"/>
    <lineage>
        <taxon>Eukaryota</taxon>
        <taxon>Metazoa</taxon>
        <taxon>Chordata</taxon>
        <taxon>Craniata</taxon>
        <taxon>Vertebrata</taxon>
        <taxon>Euteleostomi</taxon>
        <taxon>Actinopterygii</taxon>
        <taxon>Neopterygii</taxon>
        <taxon>Teleostei</taxon>
        <taxon>Anguilliformes</taxon>
        <taxon>Anguillidae</taxon>
        <taxon>Anguilla</taxon>
    </lineage>
</organism>
<dbReference type="EMBL" id="GBXM01064771">
    <property type="protein sequence ID" value="JAH43806.1"/>
    <property type="molecule type" value="Transcribed_RNA"/>
</dbReference>
<evidence type="ECO:0000313" key="1">
    <source>
        <dbReference type="EMBL" id="JAH43806.1"/>
    </source>
</evidence>
<name>A0A0E9SR86_ANGAN</name>
<reference evidence="1" key="2">
    <citation type="journal article" date="2015" name="Fish Shellfish Immunol.">
        <title>Early steps in the European eel (Anguilla anguilla)-Vibrio vulnificus interaction in the gills: Role of the RtxA13 toxin.</title>
        <authorList>
            <person name="Callol A."/>
            <person name="Pajuelo D."/>
            <person name="Ebbesson L."/>
            <person name="Teles M."/>
            <person name="MacKenzie S."/>
            <person name="Amaro C."/>
        </authorList>
    </citation>
    <scope>NUCLEOTIDE SEQUENCE</scope>
</reference>